<keyword evidence="10 15" id="KW-0274">FAD</keyword>
<evidence type="ECO:0000256" key="7">
    <source>
        <dbReference type="ARBA" id="ARBA00022695"/>
    </source>
</evidence>
<keyword evidence="4 15" id="KW-0285">Flavoprotein</keyword>
<dbReference type="NCBIfam" id="TIGR00083">
    <property type="entry name" value="ribF"/>
    <property type="match status" value="1"/>
</dbReference>
<evidence type="ECO:0000256" key="5">
    <source>
        <dbReference type="ARBA" id="ARBA00022643"/>
    </source>
</evidence>
<dbReference type="GO" id="GO:0003919">
    <property type="term" value="F:FMN adenylyltransferase activity"/>
    <property type="evidence" value="ECO:0007669"/>
    <property type="project" value="UniProtKB-UniRule"/>
</dbReference>
<dbReference type="FunFam" id="3.40.50.620:FF:000021">
    <property type="entry name" value="Riboflavin biosynthesis protein"/>
    <property type="match status" value="1"/>
</dbReference>
<protein>
    <recommendedName>
        <fullName evidence="15">Riboflavin biosynthesis protein</fullName>
    </recommendedName>
    <domain>
        <recommendedName>
            <fullName evidence="15">Riboflavin kinase</fullName>
            <ecNumber evidence="15">2.7.1.26</ecNumber>
        </recommendedName>
        <alternativeName>
            <fullName evidence="15">Flavokinase</fullName>
        </alternativeName>
    </domain>
    <domain>
        <recommendedName>
            <fullName evidence="15">FMN adenylyltransferase</fullName>
            <ecNumber evidence="15">2.7.7.2</ecNumber>
        </recommendedName>
        <alternativeName>
            <fullName evidence="15">FAD pyrophosphorylase</fullName>
        </alternativeName>
        <alternativeName>
            <fullName evidence="15">FAD synthase</fullName>
        </alternativeName>
    </domain>
</protein>
<evidence type="ECO:0000313" key="18">
    <source>
        <dbReference type="Proteomes" id="UP000315252"/>
    </source>
</evidence>
<evidence type="ECO:0000256" key="15">
    <source>
        <dbReference type="PIRNR" id="PIRNR004491"/>
    </source>
</evidence>
<feature type="domain" description="Riboflavin kinase" evidence="16">
    <location>
        <begin position="184"/>
        <end position="316"/>
    </location>
</feature>
<dbReference type="GO" id="GO:0005524">
    <property type="term" value="F:ATP binding"/>
    <property type="evidence" value="ECO:0007669"/>
    <property type="project" value="UniProtKB-UniRule"/>
</dbReference>
<dbReference type="EMBL" id="VHSH01000001">
    <property type="protein sequence ID" value="TQV83431.1"/>
    <property type="molecule type" value="Genomic_DNA"/>
</dbReference>
<keyword evidence="5 15" id="KW-0288">FMN</keyword>
<accession>A0A545U1S6</accession>
<dbReference type="PANTHER" id="PTHR22749">
    <property type="entry name" value="RIBOFLAVIN KINASE/FMN ADENYLYLTRANSFERASE"/>
    <property type="match status" value="1"/>
</dbReference>
<keyword evidence="8 15" id="KW-0547">Nucleotide-binding</keyword>
<dbReference type="Pfam" id="PF01687">
    <property type="entry name" value="Flavokinase"/>
    <property type="match status" value="1"/>
</dbReference>
<dbReference type="GO" id="GO:0008531">
    <property type="term" value="F:riboflavin kinase activity"/>
    <property type="evidence" value="ECO:0007669"/>
    <property type="project" value="UniProtKB-UniRule"/>
</dbReference>
<dbReference type="GO" id="GO:0006747">
    <property type="term" value="P:FAD biosynthetic process"/>
    <property type="evidence" value="ECO:0007669"/>
    <property type="project" value="UniProtKB-UniRule"/>
</dbReference>
<dbReference type="NCBIfam" id="NF004162">
    <property type="entry name" value="PRK05627.1-5"/>
    <property type="match status" value="1"/>
</dbReference>
<keyword evidence="6 15" id="KW-0808">Transferase</keyword>
<evidence type="ECO:0000313" key="17">
    <source>
        <dbReference type="EMBL" id="TQV83431.1"/>
    </source>
</evidence>
<dbReference type="EC" id="2.7.7.2" evidence="15"/>
<evidence type="ECO:0000256" key="11">
    <source>
        <dbReference type="ARBA" id="ARBA00022840"/>
    </source>
</evidence>
<dbReference type="EC" id="2.7.1.26" evidence="15"/>
<dbReference type="Proteomes" id="UP000315252">
    <property type="component" value="Unassembled WGS sequence"/>
</dbReference>
<dbReference type="InterPro" id="IPR023465">
    <property type="entry name" value="Riboflavin_kinase_dom_sf"/>
</dbReference>
<dbReference type="PIRSF" id="PIRSF004491">
    <property type="entry name" value="FAD_Synth"/>
    <property type="match status" value="1"/>
</dbReference>
<dbReference type="InterPro" id="IPR015864">
    <property type="entry name" value="FAD_synthase"/>
</dbReference>
<keyword evidence="7 15" id="KW-0548">Nucleotidyltransferase</keyword>
<comment type="catalytic activity">
    <reaction evidence="13 15">
        <text>riboflavin + ATP = FMN + ADP + H(+)</text>
        <dbReference type="Rhea" id="RHEA:14357"/>
        <dbReference type="ChEBI" id="CHEBI:15378"/>
        <dbReference type="ChEBI" id="CHEBI:30616"/>
        <dbReference type="ChEBI" id="CHEBI:57986"/>
        <dbReference type="ChEBI" id="CHEBI:58210"/>
        <dbReference type="ChEBI" id="CHEBI:456216"/>
        <dbReference type="EC" id="2.7.1.26"/>
    </reaction>
</comment>
<dbReference type="GO" id="GO:0009398">
    <property type="term" value="P:FMN biosynthetic process"/>
    <property type="evidence" value="ECO:0007669"/>
    <property type="project" value="UniProtKB-UniRule"/>
</dbReference>
<comment type="function">
    <text evidence="1">Catalyzes the phosphorylation of riboflavin to FMN followed by the adenylation of FMN to FAD.</text>
</comment>
<keyword evidence="18" id="KW-1185">Reference proteome</keyword>
<evidence type="ECO:0000256" key="10">
    <source>
        <dbReference type="ARBA" id="ARBA00022827"/>
    </source>
</evidence>
<dbReference type="NCBIfam" id="NF004163">
    <property type="entry name" value="PRK05627.1-6"/>
    <property type="match status" value="1"/>
</dbReference>
<evidence type="ECO:0000256" key="12">
    <source>
        <dbReference type="ARBA" id="ARBA00023268"/>
    </source>
</evidence>
<evidence type="ECO:0000256" key="2">
    <source>
        <dbReference type="ARBA" id="ARBA00004726"/>
    </source>
</evidence>
<evidence type="ECO:0000256" key="14">
    <source>
        <dbReference type="ARBA" id="ARBA00049494"/>
    </source>
</evidence>
<dbReference type="InterPro" id="IPR015865">
    <property type="entry name" value="Riboflavin_kinase_bac/euk"/>
</dbReference>
<evidence type="ECO:0000259" key="16">
    <source>
        <dbReference type="SMART" id="SM00904"/>
    </source>
</evidence>
<dbReference type="Gene3D" id="3.40.50.620">
    <property type="entry name" value="HUPs"/>
    <property type="match status" value="1"/>
</dbReference>
<keyword evidence="11 15" id="KW-0067">ATP-binding</keyword>
<keyword evidence="12" id="KW-0511">Multifunctional enzyme</keyword>
<evidence type="ECO:0000256" key="3">
    <source>
        <dbReference type="ARBA" id="ARBA00005201"/>
    </source>
</evidence>
<dbReference type="PANTHER" id="PTHR22749:SF6">
    <property type="entry name" value="RIBOFLAVIN KINASE"/>
    <property type="match status" value="1"/>
</dbReference>
<organism evidence="17 18">
    <name type="scientific">Denitrobaculum tricleocarpae</name>
    <dbReference type="NCBI Taxonomy" id="2591009"/>
    <lineage>
        <taxon>Bacteria</taxon>
        <taxon>Pseudomonadati</taxon>
        <taxon>Pseudomonadota</taxon>
        <taxon>Alphaproteobacteria</taxon>
        <taxon>Rhodospirillales</taxon>
        <taxon>Rhodospirillaceae</taxon>
        <taxon>Denitrobaculum</taxon>
    </lineage>
</organism>
<sequence length="320" mass="34972">MTIFHSSRSVPAKARGAVVAIGNFDGVHLGHQAVLAQARAVAQRLDAPLAVLTFEPHPRSVFQPNLPPFRLTPLPAKVEALKAVGVDHVFVLDFTPEFSRRSAEDFMTSVLQSDLGAHHIVVGWDFCFGHKRSGNAALLTERGAELGFGVTVTEVVKTDDAEIYSSSRIRECLKAGDLAGAAALLGRPWEVDGMILHGDKRGRTIGFPTANISMEAYMHPSLGVYAVRAGMREGGDAVGDVYRWVDGIANLGRRPTVDGSRVQLEVHLFDFNEDLYGRFLRVQLIEFLRGEKKFDGLDSLKAQITSDCEQARLRLAEIPA</sequence>
<gene>
    <name evidence="17" type="ORF">FKG95_02210</name>
</gene>
<evidence type="ECO:0000256" key="6">
    <source>
        <dbReference type="ARBA" id="ARBA00022679"/>
    </source>
</evidence>
<evidence type="ECO:0000256" key="1">
    <source>
        <dbReference type="ARBA" id="ARBA00002121"/>
    </source>
</evidence>
<dbReference type="SUPFAM" id="SSF52374">
    <property type="entry name" value="Nucleotidylyl transferase"/>
    <property type="match status" value="1"/>
</dbReference>
<dbReference type="SMART" id="SM00904">
    <property type="entry name" value="Flavokinase"/>
    <property type="match status" value="1"/>
</dbReference>
<dbReference type="SUPFAM" id="SSF82114">
    <property type="entry name" value="Riboflavin kinase-like"/>
    <property type="match status" value="1"/>
</dbReference>
<comment type="similarity">
    <text evidence="15">Belongs to the ribF family.</text>
</comment>
<comment type="catalytic activity">
    <reaction evidence="14 15">
        <text>FMN + ATP + H(+) = FAD + diphosphate</text>
        <dbReference type="Rhea" id="RHEA:17237"/>
        <dbReference type="ChEBI" id="CHEBI:15378"/>
        <dbReference type="ChEBI" id="CHEBI:30616"/>
        <dbReference type="ChEBI" id="CHEBI:33019"/>
        <dbReference type="ChEBI" id="CHEBI:57692"/>
        <dbReference type="ChEBI" id="CHEBI:58210"/>
        <dbReference type="EC" id="2.7.7.2"/>
    </reaction>
</comment>
<dbReference type="InterPro" id="IPR014729">
    <property type="entry name" value="Rossmann-like_a/b/a_fold"/>
</dbReference>
<name>A0A545U1S6_9PROT</name>
<dbReference type="Pfam" id="PF06574">
    <property type="entry name" value="FAD_syn"/>
    <property type="match status" value="1"/>
</dbReference>
<dbReference type="CDD" id="cd02064">
    <property type="entry name" value="FAD_synthetase_N"/>
    <property type="match status" value="1"/>
</dbReference>
<comment type="pathway">
    <text evidence="2 15">Cofactor biosynthesis; FAD biosynthesis; FAD from FMN: step 1/1.</text>
</comment>
<reference evidence="17 18" key="1">
    <citation type="submission" date="2019-06" db="EMBL/GenBank/DDBJ databases">
        <title>Whole genome sequence for Rhodospirillaceae sp. R148.</title>
        <authorList>
            <person name="Wang G."/>
        </authorList>
    </citation>
    <scope>NUCLEOTIDE SEQUENCE [LARGE SCALE GENOMIC DNA]</scope>
    <source>
        <strain evidence="17 18">R148</strain>
    </source>
</reference>
<dbReference type="RefSeq" id="WP_142894668.1">
    <property type="nucleotide sequence ID" value="NZ_ML660052.1"/>
</dbReference>
<evidence type="ECO:0000256" key="4">
    <source>
        <dbReference type="ARBA" id="ARBA00022630"/>
    </source>
</evidence>
<dbReference type="UniPathway" id="UPA00276">
    <property type="reaction ID" value="UER00406"/>
</dbReference>
<dbReference type="InterPro" id="IPR002606">
    <property type="entry name" value="Riboflavin_kinase_bac"/>
</dbReference>
<evidence type="ECO:0000256" key="8">
    <source>
        <dbReference type="ARBA" id="ARBA00022741"/>
    </source>
</evidence>
<evidence type="ECO:0000256" key="9">
    <source>
        <dbReference type="ARBA" id="ARBA00022777"/>
    </source>
</evidence>
<dbReference type="GO" id="GO:0009231">
    <property type="term" value="P:riboflavin biosynthetic process"/>
    <property type="evidence" value="ECO:0007669"/>
    <property type="project" value="InterPro"/>
</dbReference>
<evidence type="ECO:0000256" key="13">
    <source>
        <dbReference type="ARBA" id="ARBA00047880"/>
    </source>
</evidence>
<dbReference type="UniPathway" id="UPA00277">
    <property type="reaction ID" value="UER00407"/>
</dbReference>
<keyword evidence="9 15" id="KW-0418">Kinase</keyword>
<comment type="caution">
    <text evidence="17">The sequence shown here is derived from an EMBL/GenBank/DDBJ whole genome shotgun (WGS) entry which is preliminary data.</text>
</comment>
<dbReference type="InterPro" id="IPR023468">
    <property type="entry name" value="Riboflavin_kinase"/>
</dbReference>
<comment type="pathway">
    <text evidence="3 15">Cofactor biosynthesis; FMN biosynthesis; FMN from riboflavin (ATP route): step 1/1.</text>
</comment>
<dbReference type="NCBIfam" id="NF004160">
    <property type="entry name" value="PRK05627.1-3"/>
    <property type="match status" value="1"/>
</dbReference>
<proteinExistence type="inferred from homology"/>
<dbReference type="AlphaFoldDB" id="A0A545U1S6"/>
<dbReference type="OrthoDB" id="9803667at2"/>
<dbReference type="Gene3D" id="2.40.30.30">
    <property type="entry name" value="Riboflavin kinase-like"/>
    <property type="match status" value="1"/>
</dbReference>
<dbReference type="NCBIfam" id="NF004159">
    <property type="entry name" value="PRK05627.1-2"/>
    <property type="match status" value="1"/>
</dbReference>